<comment type="caution">
    <text evidence="2">The sequence shown here is derived from an EMBL/GenBank/DDBJ whole genome shotgun (WGS) entry which is preliminary data.</text>
</comment>
<proteinExistence type="predicted"/>
<reference evidence="2" key="1">
    <citation type="journal article" date="2015" name="Nature">
        <title>Complex archaea that bridge the gap between prokaryotes and eukaryotes.</title>
        <authorList>
            <person name="Spang A."/>
            <person name="Saw J.H."/>
            <person name="Jorgensen S.L."/>
            <person name="Zaremba-Niedzwiedzka K."/>
            <person name="Martijn J."/>
            <person name="Lind A.E."/>
            <person name="van Eijk R."/>
            <person name="Schleper C."/>
            <person name="Guy L."/>
            <person name="Ettema T.J."/>
        </authorList>
    </citation>
    <scope>NUCLEOTIDE SEQUENCE</scope>
</reference>
<evidence type="ECO:0000313" key="2">
    <source>
        <dbReference type="EMBL" id="KKL74340.1"/>
    </source>
</evidence>
<dbReference type="EMBL" id="LAZR01024686">
    <property type="protein sequence ID" value="KKL74340.1"/>
    <property type="molecule type" value="Genomic_DNA"/>
</dbReference>
<protein>
    <submittedName>
        <fullName evidence="2">Uncharacterized protein</fullName>
    </submittedName>
</protein>
<feature type="region of interest" description="Disordered" evidence="1">
    <location>
        <begin position="1"/>
        <end position="64"/>
    </location>
</feature>
<dbReference type="AlphaFoldDB" id="A0A0F9GYC5"/>
<sequence length="431" mass="48048">MAEIKAEEDSEPADKEDKPTEPESPASEDKPKDKPEEPAEKKGELDYDAIGRKVVEKEQQDKRTADFKAMAVEALKAEMKGVAGPLLNPLGKFEDEEKSTFNQELTDWREAIKDPEMEIDQKYEAAAELHNKLDPYGITKRMTGDSEFKAKYAGRSFKTTGKAGQNIELKSFEYKAQLEHDTNKVEDTDYYQNAAELNDIYDPVIVSHLNDKTTLWGLMRKKNVANIGSDRYGFRFWRTRVEGIGGDTTTYNYDEGDTLTGYHAKQLKAQIPFMQYGATVQVSGFIQAQVRGSVGDIFAKQVQRATADLLRGINADLFGTAVGFTAGGKILGLQVIGDDGGSYSDIYGHSRSTYTTLQGTDDAQSNTPNINKPLLRKMIRTPEKNGANRNNMIFVCDQIQRDKMLGLLDSAQRFNNTSARAGFEGMPMFDG</sequence>
<evidence type="ECO:0000256" key="1">
    <source>
        <dbReference type="SAM" id="MobiDB-lite"/>
    </source>
</evidence>
<name>A0A0F9GYC5_9ZZZZ</name>
<feature type="non-terminal residue" evidence="2">
    <location>
        <position position="431"/>
    </location>
</feature>
<accession>A0A0F9GYC5</accession>
<organism evidence="2">
    <name type="scientific">marine sediment metagenome</name>
    <dbReference type="NCBI Taxonomy" id="412755"/>
    <lineage>
        <taxon>unclassified sequences</taxon>
        <taxon>metagenomes</taxon>
        <taxon>ecological metagenomes</taxon>
    </lineage>
</organism>
<gene>
    <name evidence="2" type="ORF">LCGC14_2065840</name>
</gene>